<name>A0A5B8U2X0_9ACTN</name>
<feature type="domain" description="FAD dependent oxidoreductase central" evidence="6">
    <location>
        <begin position="373"/>
        <end position="427"/>
    </location>
</feature>
<protein>
    <submittedName>
        <fullName evidence="7">FAD-dependent oxidoreductase</fullName>
    </submittedName>
</protein>
<evidence type="ECO:0000256" key="1">
    <source>
        <dbReference type="ARBA" id="ARBA00008609"/>
    </source>
</evidence>
<evidence type="ECO:0000259" key="3">
    <source>
        <dbReference type="Pfam" id="PF01266"/>
    </source>
</evidence>
<dbReference type="Pfam" id="PF01571">
    <property type="entry name" value="GCV_T"/>
    <property type="match status" value="1"/>
</dbReference>
<dbReference type="SUPFAM" id="SSF54373">
    <property type="entry name" value="FAD-linked reductases, C-terminal domain"/>
    <property type="match status" value="1"/>
</dbReference>
<feature type="compositionally biased region" description="Polar residues" evidence="2">
    <location>
        <begin position="815"/>
        <end position="825"/>
    </location>
</feature>
<evidence type="ECO:0000313" key="8">
    <source>
        <dbReference type="Proteomes" id="UP000321805"/>
    </source>
</evidence>
<evidence type="ECO:0000313" key="7">
    <source>
        <dbReference type="EMBL" id="QEC47281.1"/>
    </source>
</evidence>
<feature type="domain" description="GCVT N-terminal" evidence="4">
    <location>
        <begin position="430"/>
        <end position="706"/>
    </location>
</feature>
<evidence type="ECO:0000259" key="5">
    <source>
        <dbReference type="Pfam" id="PF08669"/>
    </source>
</evidence>
<feature type="region of interest" description="Disordered" evidence="2">
    <location>
        <begin position="802"/>
        <end position="834"/>
    </location>
</feature>
<dbReference type="Gene3D" id="3.30.9.10">
    <property type="entry name" value="D-Amino Acid Oxidase, subunit A, domain 2"/>
    <property type="match status" value="1"/>
</dbReference>
<evidence type="ECO:0000256" key="2">
    <source>
        <dbReference type="SAM" id="MobiDB-lite"/>
    </source>
</evidence>
<comment type="similarity">
    <text evidence="1">Belongs to the GcvT family.</text>
</comment>
<organism evidence="7 8">
    <name type="scientific">Baekduia soli</name>
    <dbReference type="NCBI Taxonomy" id="496014"/>
    <lineage>
        <taxon>Bacteria</taxon>
        <taxon>Bacillati</taxon>
        <taxon>Actinomycetota</taxon>
        <taxon>Thermoleophilia</taxon>
        <taxon>Solirubrobacterales</taxon>
        <taxon>Baekduiaceae</taxon>
        <taxon>Baekduia</taxon>
    </lineage>
</organism>
<dbReference type="InterPro" id="IPR006222">
    <property type="entry name" value="GCVT_N"/>
</dbReference>
<dbReference type="InterPro" id="IPR036188">
    <property type="entry name" value="FAD/NAD-bd_sf"/>
</dbReference>
<dbReference type="Gene3D" id="2.40.30.110">
    <property type="entry name" value="Aminomethyltransferase beta-barrel domains"/>
    <property type="match status" value="1"/>
</dbReference>
<dbReference type="SUPFAM" id="SSF103025">
    <property type="entry name" value="Folate-binding domain"/>
    <property type="match status" value="1"/>
</dbReference>
<dbReference type="RefSeq" id="WP_146917556.1">
    <property type="nucleotide sequence ID" value="NZ_CP042430.1"/>
</dbReference>
<dbReference type="PANTHER" id="PTHR43757">
    <property type="entry name" value="AMINOMETHYLTRANSFERASE"/>
    <property type="match status" value="1"/>
</dbReference>
<dbReference type="SUPFAM" id="SSF101790">
    <property type="entry name" value="Aminomethyltransferase beta-barrel domain"/>
    <property type="match status" value="1"/>
</dbReference>
<keyword evidence="8" id="KW-1185">Reference proteome</keyword>
<dbReference type="Proteomes" id="UP000321805">
    <property type="component" value="Chromosome"/>
</dbReference>
<feature type="domain" description="FAD dependent oxidoreductase" evidence="3">
    <location>
        <begin position="11"/>
        <end position="370"/>
    </location>
</feature>
<dbReference type="InterPro" id="IPR028896">
    <property type="entry name" value="GcvT/YgfZ/DmdA"/>
</dbReference>
<dbReference type="Gene3D" id="3.30.1360.120">
    <property type="entry name" value="Probable tRNA modification gtpase trme, domain 1"/>
    <property type="match status" value="1"/>
</dbReference>
<dbReference type="Pfam" id="PF01266">
    <property type="entry name" value="DAO"/>
    <property type="match status" value="1"/>
</dbReference>
<dbReference type="Gene3D" id="3.30.70.1400">
    <property type="entry name" value="Aminomethyltransferase beta-barrel domains"/>
    <property type="match status" value="1"/>
</dbReference>
<dbReference type="PANTHER" id="PTHR43757:SF2">
    <property type="entry name" value="AMINOMETHYLTRANSFERASE, MITOCHONDRIAL"/>
    <property type="match status" value="1"/>
</dbReference>
<dbReference type="Pfam" id="PF08669">
    <property type="entry name" value="GCV_T_C"/>
    <property type="match status" value="1"/>
</dbReference>
<sequence length="834" mass="90736">MSDAGAAVRTRVAIVGGGIAGCSLLYHLARLGCTDTLLIEQNELTSGSTWHAAGLCTQYNGNRSLMRLLKSSVEIYSGLEQATGQPVDFHASGSIRLATDSDRVDDLLHVKGIADHVGLPLEIIDADRVLELFPLVSPHGILAAAHLPTDGHVDPSSVTQAFAAAATDAGAQIRRHTTVISMSPRSGGGWHVETTRGAVEADRVVIAAGQWSRQVGLLAGVDLPIRPLQHQYVVTEAMPGLRERATELPVLRDPQESFYVRQEIDSLLIGPFERNALTWALDGIPEGFHGRLLPGNIDQLEEVLHGVARRIPGFDEIGLKRVINGPDGYTPDGRCLMGPIPGGRDLFALCGFSIFGIVFGGGAGRLAAEWLVDGRPSEDLWALDARRFGEYARSTAYVVEKARQVYTREYAIHYPHEELPAARGLKTTPIHDLLKANGAVFGERFGWERPLYFEPEPGGPEVDYSFRRPSWHDQVGRECHAVRSAVGVLDQSSFAKFEVSGPGAEPFLDRLCANRLPAEAGRIALTQACNERGGVECDITVTRLSGDRFYIVSAAATETHDLEWITTHAPAEGVRVENQTARRGVLTIAGPRSRELLSRITESDLSNDAFPFFSARELFIGMAPVRLMRLSYVGELGFELHHDIEYQRYLYQVVHDAGSDLGLIDFGYHALESMRLEMAFRLWGADMSPQFSPLESGMERFVDLDKDFIGRDALAASAAAGVARRMCALLVDADDADPHAFEPVFCDGEVIGSVDAGGYGHVMGTALALAYLPVEHTVPGTELEVEVLGVRCRAVVSEEPPIRRHHRAPAPISPGLTQHDLTSAMTDHAGLERT</sequence>
<gene>
    <name evidence="7" type="ORF">FSW04_06555</name>
</gene>
<dbReference type="EMBL" id="CP042430">
    <property type="protein sequence ID" value="QEC47281.1"/>
    <property type="molecule type" value="Genomic_DNA"/>
</dbReference>
<dbReference type="AlphaFoldDB" id="A0A5B8U2X0"/>
<dbReference type="InterPro" id="IPR027266">
    <property type="entry name" value="TrmE/GcvT-like"/>
</dbReference>
<accession>A0A5B8U2X0</accession>
<dbReference type="SUPFAM" id="SSF51905">
    <property type="entry name" value="FAD/NAD(P)-binding domain"/>
    <property type="match status" value="1"/>
</dbReference>
<dbReference type="KEGG" id="bsol:FSW04_06555"/>
<reference evidence="7 8" key="1">
    <citation type="journal article" date="2018" name="J. Microbiol.">
        <title>Baekduia soli gen. nov., sp. nov., a novel bacterium isolated from the soil of Baekdu Mountain and proposal of a novel family name, Baekduiaceae fam. nov.</title>
        <authorList>
            <person name="An D.S."/>
            <person name="Siddiqi M.Z."/>
            <person name="Kim K.H."/>
            <person name="Yu H.S."/>
            <person name="Im W.T."/>
        </authorList>
    </citation>
    <scope>NUCLEOTIDE SEQUENCE [LARGE SCALE GENOMIC DNA]</scope>
    <source>
        <strain evidence="7 8">BR7-21</strain>
    </source>
</reference>
<dbReference type="InterPro" id="IPR013977">
    <property type="entry name" value="GcvT_C"/>
</dbReference>
<dbReference type="InterPro" id="IPR029043">
    <property type="entry name" value="GcvT/YgfZ_C"/>
</dbReference>
<evidence type="ECO:0000259" key="4">
    <source>
        <dbReference type="Pfam" id="PF01571"/>
    </source>
</evidence>
<proteinExistence type="inferred from homology"/>
<dbReference type="Gene3D" id="3.50.50.60">
    <property type="entry name" value="FAD/NAD(P)-binding domain"/>
    <property type="match status" value="1"/>
</dbReference>
<dbReference type="InterPro" id="IPR006076">
    <property type="entry name" value="FAD-dep_OxRdtase"/>
</dbReference>
<dbReference type="OrthoDB" id="2055370at2"/>
<dbReference type="InterPro" id="IPR032503">
    <property type="entry name" value="FAO_M"/>
</dbReference>
<feature type="domain" description="Aminomethyltransferase C-terminal" evidence="5">
    <location>
        <begin position="724"/>
        <end position="800"/>
    </location>
</feature>
<evidence type="ECO:0000259" key="6">
    <source>
        <dbReference type="Pfam" id="PF16350"/>
    </source>
</evidence>
<dbReference type="Pfam" id="PF16350">
    <property type="entry name" value="FAO_M"/>
    <property type="match status" value="1"/>
</dbReference>